<dbReference type="GeneID" id="111120223"/>
<name>A0A8B8CQG3_CRAVI</name>
<reference evidence="3" key="1">
    <citation type="submission" date="2025-08" db="UniProtKB">
        <authorList>
            <consortium name="RefSeq"/>
        </authorList>
    </citation>
    <scope>IDENTIFICATION</scope>
    <source>
        <tissue evidence="3">Whole sample</tissue>
    </source>
</reference>
<dbReference type="AlphaFoldDB" id="A0A8B8CQG3"/>
<feature type="compositionally biased region" description="Basic residues" evidence="1">
    <location>
        <begin position="122"/>
        <end position="133"/>
    </location>
</feature>
<dbReference type="Proteomes" id="UP000694844">
    <property type="component" value="Chromosome 2"/>
</dbReference>
<feature type="compositionally biased region" description="Low complexity" evidence="1">
    <location>
        <begin position="21"/>
        <end position="37"/>
    </location>
</feature>
<organism evidence="2 3">
    <name type="scientific">Crassostrea virginica</name>
    <name type="common">Eastern oyster</name>
    <dbReference type="NCBI Taxonomy" id="6565"/>
    <lineage>
        <taxon>Eukaryota</taxon>
        <taxon>Metazoa</taxon>
        <taxon>Spiralia</taxon>
        <taxon>Lophotrochozoa</taxon>
        <taxon>Mollusca</taxon>
        <taxon>Bivalvia</taxon>
        <taxon>Autobranchia</taxon>
        <taxon>Pteriomorphia</taxon>
        <taxon>Ostreida</taxon>
        <taxon>Ostreoidea</taxon>
        <taxon>Ostreidae</taxon>
        <taxon>Crassostrea</taxon>
    </lineage>
</organism>
<feature type="compositionally biased region" description="Pro residues" evidence="1">
    <location>
        <begin position="94"/>
        <end position="120"/>
    </location>
</feature>
<feature type="region of interest" description="Disordered" evidence="1">
    <location>
        <begin position="19"/>
        <end position="147"/>
    </location>
</feature>
<protein>
    <submittedName>
        <fullName evidence="3">Leucine-rich repeat extensin-like protein 5</fullName>
    </submittedName>
</protein>
<feature type="compositionally biased region" description="Low complexity" evidence="1">
    <location>
        <begin position="83"/>
        <end position="93"/>
    </location>
</feature>
<dbReference type="PRINTS" id="PR01217">
    <property type="entry name" value="PRICHEXTENSN"/>
</dbReference>
<sequence length="263" mass="28707">MYVPQIFYLYNAFNPPSFHQSPTLSTPSPSSPLHIINPTPPPHLHHPTPSPSSTPPPPPYPHHPTPSPSSTPPPPPYPHHPHPISIIPLHIINPTPPPHLHHPTPSPSSTPPLHPIPITPPHLHHPTPPHHQSHPPPPHLHEHPTPSTHTKLYIQNSVYSKHHTLHRAGRDHTGDEGKAGVVEACAGSDRRRLGVTVSAQVMTDEGKGGQGVCTRDNRGREGYRGYVQEMRGDDRESIQGVTGMMRISKGTGNSKVSCVDAIR</sequence>
<evidence type="ECO:0000313" key="2">
    <source>
        <dbReference type="Proteomes" id="UP000694844"/>
    </source>
</evidence>
<dbReference type="KEGG" id="cvn:111120223"/>
<dbReference type="RefSeq" id="XP_022316661.1">
    <property type="nucleotide sequence ID" value="XM_022460953.1"/>
</dbReference>
<evidence type="ECO:0000313" key="3">
    <source>
        <dbReference type="RefSeq" id="XP_022316661.1"/>
    </source>
</evidence>
<feature type="compositionally biased region" description="Pro residues" evidence="1">
    <location>
        <begin position="38"/>
        <end position="78"/>
    </location>
</feature>
<proteinExistence type="predicted"/>
<gene>
    <name evidence="3" type="primary">LOC111120223</name>
</gene>
<accession>A0A8B8CQG3</accession>
<evidence type="ECO:0000256" key="1">
    <source>
        <dbReference type="SAM" id="MobiDB-lite"/>
    </source>
</evidence>
<keyword evidence="2" id="KW-1185">Reference proteome</keyword>